<dbReference type="EMBL" id="JAGGLI010000004">
    <property type="protein sequence ID" value="MBP2026799.1"/>
    <property type="molecule type" value="Genomic_DNA"/>
</dbReference>
<reference evidence="1 2" key="1">
    <citation type="submission" date="2021-03" db="EMBL/GenBank/DDBJ databases">
        <title>Genomic Encyclopedia of Type Strains, Phase IV (KMG-IV): sequencing the most valuable type-strain genomes for metagenomic binning, comparative biology and taxonomic classification.</title>
        <authorList>
            <person name="Goeker M."/>
        </authorList>
    </citation>
    <scope>NUCLEOTIDE SEQUENCE [LARGE SCALE GENOMIC DNA]</scope>
    <source>
        <strain evidence="1 2">DSM 27512</strain>
    </source>
</reference>
<gene>
    <name evidence="1" type="ORF">J2Z35_000590</name>
</gene>
<proteinExistence type="predicted"/>
<protein>
    <submittedName>
        <fullName evidence="1">Uncharacterized protein</fullName>
    </submittedName>
</protein>
<sequence>MLLKDFIAEKFNIKAKSDEEGVYNFIFREKKDKISIGVNLKLLEENENLLIMECDDNNFMSLKNKFYGREVFVIDGTKINGAEFIDDEYEDMEGEAVKEHALILYSDSWIKRYLRIDFYPSLKVSLEIDYDKYETDENGVIIWE</sequence>
<comment type="caution">
    <text evidence="1">The sequence shown here is derived from an EMBL/GenBank/DDBJ whole genome shotgun (WGS) entry which is preliminary data.</text>
</comment>
<organism evidence="1 2">
    <name type="scientific">Acetoanaerobium pronyense</name>
    <dbReference type="NCBI Taxonomy" id="1482736"/>
    <lineage>
        <taxon>Bacteria</taxon>
        <taxon>Bacillati</taxon>
        <taxon>Bacillota</taxon>
        <taxon>Clostridia</taxon>
        <taxon>Peptostreptococcales</taxon>
        <taxon>Filifactoraceae</taxon>
        <taxon>Acetoanaerobium</taxon>
    </lineage>
</organism>
<accession>A0ABS4KGA4</accession>
<dbReference type="Proteomes" id="UP001314903">
    <property type="component" value="Unassembled WGS sequence"/>
</dbReference>
<keyword evidence="2" id="KW-1185">Reference proteome</keyword>
<name>A0ABS4KGA4_9FIRM</name>
<evidence type="ECO:0000313" key="1">
    <source>
        <dbReference type="EMBL" id="MBP2026799.1"/>
    </source>
</evidence>
<dbReference type="RefSeq" id="WP_209659176.1">
    <property type="nucleotide sequence ID" value="NZ_JAGGLI010000004.1"/>
</dbReference>
<evidence type="ECO:0000313" key="2">
    <source>
        <dbReference type="Proteomes" id="UP001314903"/>
    </source>
</evidence>